<gene>
    <name evidence="3" type="ORF">FEF27_11450</name>
</gene>
<dbReference type="AlphaFoldDB" id="A0A5R9A2J3"/>
<dbReference type="Proteomes" id="UP000306544">
    <property type="component" value="Unassembled WGS sequence"/>
</dbReference>
<protein>
    <submittedName>
        <fullName evidence="3">Two pore domain potassium channel family protein</fullName>
    </submittedName>
</protein>
<dbReference type="InterPro" id="IPR013099">
    <property type="entry name" value="K_chnl_dom"/>
</dbReference>
<keyword evidence="1" id="KW-0812">Transmembrane</keyword>
<evidence type="ECO:0000259" key="2">
    <source>
        <dbReference type="Pfam" id="PF07885"/>
    </source>
</evidence>
<sequence>MSIVLTLAGVALVAVGLWDMFQTLFHPKGQGSLSSGLLAAVWRATRVLRSRVGHIVGPAAMVGVIVMWVALQIVGWALIYYPHLPEGFEYSSEVEPATHTHVLDAFYISMVTVSTLGYGDLVPTQSAPRILGPLQAITGFALLTAALTWFSQIFPPLARRRSLALDLRSPADADFAHHVARVEPDAVCRTLESLMEAIGLVRVDLTQHAEVFYFLETDHHQSLSSQLPYALRIRDAALERPEESVRLRADQLSAALEKLTRQLHQDFRLPGEAPQEVIDAYAAAHSTQNQG</sequence>
<dbReference type="OrthoDB" id="8477930at2"/>
<feature type="transmembrane region" description="Helical" evidence="1">
    <location>
        <begin position="102"/>
        <end position="118"/>
    </location>
</feature>
<organism evidence="3 4">
    <name type="scientific">Nesterenkonia sphaerica</name>
    <dbReference type="NCBI Taxonomy" id="1804988"/>
    <lineage>
        <taxon>Bacteria</taxon>
        <taxon>Bacillati</taxon>
        <taxon>Actinomycetota</taxon>
        <taxon>Actinomycetes</taxon>
        <taxon>Micrococcales</taxon>
        <taxon>Micrococcaceae</taxon>
        <taxon>Nesterenkonia</taxon>
    </lineage>
</organism>
<evidence type="ECO:0000313" key="4">
    <source>
        <dbReference type="Proteomes" id="UP000306544"/>
    </source>
</evidence>
<reference evidence="3 4" key="1">
    <citation type="submission" date="2019-05" db="EMBL/GenBank/DDBJ databases">
        <title>Nesterenkonia sp. GY239, isolated from the Southern Atlantic Ocean.</title>
        <authorList>
            <person name="Zhang G."/>
        </authorList>
    </citation>
    <scope>NUCLEOTIDE SEQUENCE [LARGE SCALE GENOMIC DNA]</scope>
    <source>
        <strain evidence="3 4">GY239</strain>
    </source>
</reference>
<name>A0A5R9A2J3_9MICC</name>
<dbReference type="SUPFAM" id="SSF81324">
    <property type="entry name" value="Voltage-gated potassium channels"/>
    <property type="match status" value="1"/>
</dbReference>
<dbReference type="RefSeq" id="WP_138171026.1">
    <property type="nucleotide sequence ID" value="NZ_VAWA01000019.1"/>
</dbReference>
<feature type="domain" description="Potassium channel" evidence="2">
    <location>
        <begin position="70"/>
        <end position="152"/>
    </location>
</feature>
<dbReference type="Gene3D" id="1.10.287.70">
    <property type="match status" value="1"/>
</dbReference>
<proteinExistence type="predicted"/>
<keyword evidence="1" id="KW-1133">Transmembrane helix</keyword>
<dbReference type="EMBL" id="VAWA01000019">
    <property type="protein sequence ID" value="TLP72832.1"/>
    <property type="molecule type" value="Genomic_DNA"/>
</dbReference>
<evidence type="ECO:0000256" key="1">
    <source>
        <dbReference type="SAM" id="Phobius"/>
    </source>
</evidence>
<keyword evidence="4" id="KW-1185">Reference proteome</keyword>
<keyword evidence="3" id="KW-0407">Ion channel</keyword>
<feature type="transmembrane region" description="Helical" evidence="1">
    <location>
        <begin position="55"/>
        <end position="81"/>
    </location>
</feature>
<accession>A0A5R9A2J3</accession>
<keyword evidence="3" id="KW-0406">Ion transport</keyword>
<dbReference type="GO" id="GO:0034220">
    <property type="term" value="P:monoatomic ion transmembrane transport"/>
    <property type="evidence" value="ECO:0007669"/>
    <property type="project" value="UniProtKB-KW"/>
</dbReference>
<dbReference type="Pfam" id="PF07885">
    <property type="entry name" value="Ion_trans_2"/>
    <property type="match status" value="1"/>
</dbReference>
<keyword evidence="1" id="KW-0472">Membrane</keyword>
<feature type="transmembrane region" description="Helical" evidence="1">
    <location>
        <begin position="130"/>
        <end position="151"/>
    </location>
</feature>
<comment type="caution">
    <text evidence="3">The sequence shown here is derived from an EMBL/GenBank/DDBJ whole genome shotgun (WGS) entry which is preliminary data.</text>
</comment>
<keyword evidence="3" id="KW-0813">Transport</keyword>
<evidence type="ECO:0000313" key="3">
    <source>
        <dbReference type="EMBL" id="TLP72832.1"/>
    </source>
</evidence>